<name>A0A0C3AJ24_9AGAM</name>
<dbReference type="AlphaFoldDB" id="A0A0C3AJ24"/>
<evidence type="ECO:0000313" key="3">
    <source>
        <dbReference type="Proteomes" id="UP000053989"/>
    </source>
</evidence>
<reference evidence="3" key="2">
    <citation type="submission" date="2015-01" db="EMBL/GenBank/DDBJ databases">
        <title>Evolutionary Origins and Diversification of the Mycorrhizal Mutualists.</title>
        <authorList>
            <consortium name="DOE Joint Genome Institute"/>
            <consortium name="Mycorrhizal Genomics Consortium"/>
            <person name="Kohler A."/>
            <person name="Kuo A."/>
            <person name="Nagy L.G."/>
            <person name="Floudas D."/>
            <person name="Copeland A."/>
            <person name="Barry K.W."/>
            <person name="Cichocki N."/>
            <person name="Veneault-Fourrey C."/>
            <person name="LaButti K."/>
            <person name="Lindquist E.A."/>
            <person name="Lipzen A."/>
            <person name="Lundell T."/>
            <person name="Morin E."/>
            <person name="Murat C."/>
            <person name="Riley R."/>
            <person name="Ohm R."/>
            <person name="Sun H."/>
            <person name="Tunlid A."/>
            <person name="Henrissat B."/>
            <person name="Grigoriev I.V."/>
            <person name="Hibbett D.S."/>
            <person name="Martin F."/>
        </authorList>
    </citation>
    <scope>NUCLEOTIDE SEQUENCE [LARGE SCALE GENOMIC DNA]</scope>
    <source>
        <strain evidence="3">Foug A</strain>
    </source>
</reference>
<keyword evidence="3" id="KW-1185">Reference proteome</keyword>
<dbReference type="Proteomes" id="UP000053989">
    <property type="component" value="Unassembled WGS sequence"/>
</dbReference>
<feature type="region of interest" description="Disordered" evidence="1">
    <location>
        <begin position="1"/>
        <end position="32"/>
    </location>
</feature>
<accession>A0A0C3AJ24</accession>
<dbReference type="HOGENOM" id="CLU_1750765_0_0_1"/>
<organism evidence="2 3">
    <name type="scientific">Scleroderma citrinum Foug A</name>
    <dbReference type="NCBI Taxonomy" id="1036808"/>
    <lineage>
        <taxon>Eukaryota</taxon>
        <taxon>Fungi</taxon>
        <taxon>Dikarya</taxon>
        <taxon>Basidiomycota</taxon>
        <taxon>Agaricomycotina</taxon>
        <taxon>Agaricomycetes</taxon>
        <taxon>Agaricomycetidae</taxon>
        <taxon>Boletales</taxon>
        <taxon>Sclerodermatineae</taxon>
        <taxon>Sclerodermataceae</taxon>
        <taxon>Scleroderma</taxon>
    </lineage>
</organism>
<dbReference type="EMBL" id="KN822026">
    <property type="protein sequence ID" value="KIM64902.1"/>
    <property type="molecule type" value="Genomic_DNA"/>
</dbReference>
<sequence>METGASARTQPRWHWDRGSGEEDAAGEGGNMGEHRRTQAYRVARRTGQSRIQIGNATSFQAIVLAGSIARLSRPYPEGALVHFACREHPATFSRGASQQPARGLRICGWRPSRRVSSDGESHRHCSGIVATVIQEEMLPAGSWRTADSK</sequence>
<protein>
    <submittedName>
        <fullName evidence="2">Uncharacterized protein</fullName>
    </submittedName>
</protein>
<reference evidence="2 3" key="1">
    <citation type="submission" date="2014-04" db="EMBL/GenBank/DDBJ databases">
        <authorList>
            <consortium name="DOE Joint Genome Institute"/>
            <person name="Kuo A."/>
            <person name="Kohler A."/>
            <person name="Nagy L.G."/>
            <person name="Floudas D."/>
            <person name="Copeland A."/>
            <person name="Barry K.W."/>
            <person name="Cichocki N."/>
            <person name="Veneault-Fourrey C."/>
            <person name="LaButti K."/>
            <person name="Lindquist E.A."/>
            <person name="Lipzen A."/>
            <person name="Lundell T."/>
            <person name="Morin E."/>
            <person name="Murat C."/>
            <person name="Sun H."/>
            <person name="Tunlid A."/>
            <person name="Henrissat B."/>
            <person name="Grigoriev I.V."/>
            <person name="Hibbett D.S."/>
            <person name="Martin F."/>
            <person name="Nordberg H.P."/>
            <person name="Cantor M.N."/>
            <person name="Hua S.X."/>
        </authorList>
    </citation>
    <scope>NUCLEOTIDE SEQUENCE [LARGE SCALE GENOMIC DNA]</scope>
    <source>
        <strain evidence="2 3">Foug A</strain>
    </source>
</reference>
<proteinExistence type="predicted"/>
<evidence type="ECO:0000256" key="1">
    <source>
        <dbReference type="SAM" id="MobiDB-lite"/>
    </source>
</evidence>
<gene>
    <name evidence="2" type="ORF">SCLCIDRAFT_23262</name>
</gene>
<evidence type="ECO:0000313" key="2">
    <source>
        <dbReference type="EMBL" id="KIM64902.1"/>
    </source>
</evidence>
<dbReference type="InParanoid" id="A0A0C3AJ24"/>